<evidence type="ECO:0000313" key="2">
    <source>
        <dbReference type="Proteomes" id="UP000322234"/>
    </source>
</evidence>
<keyword evidence="2" id="KW-1185">Reference proteome</keyword>
<protein>
    <submittedName>
        <fullName evidence="1">Uncharacterized protein</fullName>
    </submittedName>
</protein>
<proteinExistence type="predicted"/>
<dbReference type="EMBL" id="VBQZ03000014">
    <property type="protein sequence ID" value="MXQ82941.1"/>
    <property type="molecule type" value="Genomic_DNA"/>
</dbReference>
<sequence>MAQRVTEGSVTHYLALQMSHDLSRKACGKAAERLGKVTLRPGRVGVGQVGDNSITRSCLDCSYLHDVAKKASGLERP</sequence>
<organism evidence="1 2">
    <name type="scientific">Bos mutus</name>
    <name type="common">wild yak</name>
    <dbReference type="NCBI Taxonomy" id="72004"/>
    <lineage>
        <taxon>Eukaryota</taxon>
        <taxon>Metazoa</taxon>
        <taxon>Chordata</taxon>
        <taxon>Craniata</taxon>
        <taxon>Vertebrata</taxon>
        <taxon>Euteleostomi</taxon>
        <taxon>Mammalia</taxon>
        <taxon>Eutheria</taxon>
        <taxon>Laurasiatheria</taxon>
        <taxon>Artiodactyla</taxon>
        <taxon>Ruminantia</taxon>
        <taxon>Pecora</taxon>
        <taxon>Bovidae</taxon>
        <taxon>Bovinae</taxon>
        <taxon>Bos</taxon>
    </lineage>
</organism>
<reference evidence="1" key="1">
    <citation type="submission" date="2019-10" db="EMBL/GenBank/DDBJ databases">
        <title>The sequence and de novo assembly of the wild yak genome.</title>
        <authorList>
            <person name="Liu Y."/>
        </authorList>
    </citation>
    <scope>NUCLEOTIDE SEQUENCE [LARGE SCALE GENOMIC DNA]</scope>
    <source>
        <strain evidence="1">WY2019</strain>
    </source>
</reference>
<comment type="caution">
    <text evidence="1">The sequence shown here is derived from an EMBL/GenBank/DDBJ whole genome shotgun (WGS) entry which is preliminary data.</text>
</comment>
<name>A0A6B0R1W8_9CETA</name>
<evidence type="ECO:0000313" key="1">
    <source>
        <dbReference type="EMBL" id="MXQ82941.1"/>
    </source>
</evidence>
<dbReference type="Proteomes" id="UP000322234">
    <property type="component" value="Unassembled WGS sequence"/>
</dbReference>
<accession>A0A6B0R1W8</accession>
<dbReference type="AlphaFoldDB" id="A0A6B0R1W8"/>
<gene>
    <name evidence="1" type="ORF">E5288_WYG022803</name>
</gene>